<reference evidence="1 2" key="1">
    <citation type="submission" date="2017-04" db="EMBL/GenBank/DDBJ databases">
        <title>Draft genome sequence of Zooshikella ganghwensis VG4 isolated from Red Sea sediments.</title>
        <authorList>
            <person name="Rehman Z."/>
            <person name="Alam I."/>
            <person name="Kamau A."/>
            <person name="Bajic V."/>
            <person name="Leiknes T."/>
        </authorList>
    </citation>
    <scope>NUCLEOTIDE SEQUENCE [LARGE SCALE GENOMIC DNA]</scope>
    <source>
        <strain evidence="1 2">VG4</strain>
    </source>
</reference>
<evidence type="ECO:0000313" key="2">
    <source>
        <dbReference type="Proteomes" id="UP000257039"/>
    </source>
</evidence>
<proteinExistence type="predicted"/>
<dbReference type="AlphaFoldDB" id="A0A4P9VHN7"/>
<dbReference type="EMBL" id="NDXW01000002">
    <property type="protein sequence ID" value="RDH41894.1"/>
    <property type="molecule type" value="Genomic_DNA"/>
</dbReference>
<dbReference type="Proteomes" id="UP000257039">
    <property type="component" value="Unassembled WGS sequence"/>
</dbReference>
<accession>A0A4P9VHN7</accession>
<dbReference type="RefSeq" id="WP_094789553.1">
    <property type="nucleotide sequence ID" value="NZ_NDXW01000002.1"/>
</dbReference>
<comment type="caution">
    <text evidence="1">The sequence shown here is derived from an EMBL/GenBank/DDBJ whole genome shotgun (WGS) entry which is preliminary data.</text>
</comment>
<gene>
    <name evidence="1" type="ORF">B9G39_26110</name>
</gene>
<keyword evidence="2" id="KW-1185">Reference proteome</keyword>
<dbReference type="PANTHER" id="PTHR41775">
    <property type="entry name" value="SECRETED PROTEIN-RELATED"/>
    <property type="match status" value="1"/>
</dbReference>
<name>A0A4P9VHN7_9GAMM</name>
<dbReference type="InterPro" id="IPR008757">
    <property type="entry name" value="Peptidase_M6-like_domain"/>
</dbReference>
<keyword evidence="1" id="KW-0645">Protease</keyword>
<dbReference type="GO" id="GO:0006508">
    <property type="term" value="P:proteolysis"/>
    <property type="evidence" value="ECO:0007669"/>
    <property type="project" value="UniProtKB-KW"/>
</dbReference>
<evidence type="ECO:0000313" key="1">
    <source>
        <dbReference type="EMBL" id="RDH41894.1"/>
    </source>
</evidence>
<sequence length="718" mass="79073">MFRIYKKPINSLILFVFIFCAGSIYASAFLNEKIKIKLPTGKEITIIIVGTEKNHRIESIDGYTLIYDASSKYYYYAMLSPDKTQLISSGIMYEGNTAPLSLSLPKHLNKPKSTSKRYKAYSQPRYSFSNNLQPIRKQLKGQIKGLTILIDFSDEPATISKEEIEKYLNLRGYTGYGNNGSIRDYWLRVSSQQLDYTNKVTDYYRAPKPKSYYLNCPTGVDCAKELVENALQHLISTGYDFSQLSTTYDKFYQVTSLQALNIFYAGSATYASISQSMAGTPNALWPSTGSTKLSVGNGIYATVFQKTNMGSELTIGTFCHENGHMLLNWPDLYRIPGHSENYDLMASGNYAAEGKNPTPPNPYFRVSAGWEQGIELNPALNPNRPVGALESTTMDNKSYKFSNPNNPREAFFVETLYASLSSGGYPENGLAVWHVNDRGNRVDCTTGPIGPNCNPTVVLKRANPNLIGNYLFRKNGSTQFNNFTDPSSKWWTGNTSGLQLTDVSKAEAKMCFTVDGSACSSTINTPPTVDVFAHTNTKINEASYFTVKVSDEQTLANNLTVSVTSAGVAATTYIYQSHGDIRYGVTQAQKSGNLTLTFTVTDEQGLSTTKHVTLNVEAISNTPPALELNYWNIMSLSRDRFINVPVQINDDNTPVNRLTLSAIVGNKNSAAAGLFTSSNGATYLYVQPFVTGIIPITVNATDEAGLTTSKTISIGVNN</sequence>
<keyword evidence="1" id="KW-0482">Metalloprotease</keyword>
<keyword evidence="1" id="KW-0378">Hydrolase</keyword>
<protein>
    <submittedName>
        <fullName evidence="1">M6 family metalloprotease domain-containing protein</fullName>
    </submittedName>
</protein>
<dbReference type="NCBIfam" id="TIGR03296">
    <property type="entry name" value="M6dom_TIGR03296"/>
    <property type="match status" value="1"/>
</dbReference>
<dbReference type="GO" id="GO:0008237">
    <property type="term" value="F:metallopeptidase activity"/>
    <property type="evidence" value="ECO:0007669"/>
    <property type="project" value="UniProtKB-KW"/>
</dbReference>
<organism evidence="1 2">
    <name type="scientific">Zooshikella ganghwensis</name>
    <dbReference type="NCBI Taxonomy" id="202772"/>
    <lineage>
        <taxon>Bacteria</taxon>
        <taxon>Pseudomonadati</taxon>
        <taxon>Pseudomonadota</taxon>
        <taxon>Gammaproteobacteria</taxon>
        <taxon>Oceanospirillales</taxon>
        <taxon>Zooshikellaceae</taxon>
        <taxon>Zooshikella</taxon>
    </lineage>
</organism>
<dbReference type="PANTHER" id="PTHR41775:SF1">
    <property type="entry name" value="PEPTIDASE M6-LIKE DOMAIN-CONTAINING PROTEIN"/>
    <property type="match status" value="1"/>
</dbReference>